<keyword evidence="13" id="KW-1185">Reference proteome</keyword>
<comment type="similarity">
    <text evidence="2">Belongs to the LpxB family.</text>
</comment>
<protein>
    <recommendedName>
        <fullName evidence="4 11">Lipid-A-disaccharide synthase</fullName>
        <ecNumber evidence="3 11">2.4.1.182</ecNumber>
    </recommendedName>
</protein>
<dbReference type="EMBL" id="BJZO01000047">
    <property type="protein sequence ID" value="GEO81747.1"/>
    <property type="molecule type" value="Genomic_DNA"/>
</dbReference>
<dbReference type="OrthoDB" id="9801642at2"/>
<dbReference type="GO" id="GO:0009245">
    <property type="term" value="P:lipid A biosynthetic process"/>
    <property type="evidence" value="ECO:0007669"/>
    <property type="project" value="UniProtKB-UniRule"/>
</dbReference>
<dbReference type="InterPro" id="IPR003835">
    <property type="entry name" value="Glyco_trans_19"/>
</dbReference>
<evidence type="ECO:0000256" key="8">
    <source>
        <dbReference type="ARBA" id="ARBA00022679"/>
    </source>
</evidence>
<name>A0A512H8H7_9PROT</name>
<evidence type="ECO:0000256" key="11">
    <source>
        <dbReference type="NCBIfam" id="TIGR00215"/>
    </source>
</evidence>
<comment type="function">
    <text evidence="1">Condensation of UDP-2,3-diacylglucosamine and 2,3-diacylglucosamine-1-phosphate to form lipid A disaccharide, a precursor of lipid A, a phosphorylated glycolipid that anchors the lipopolysaccharide to the outer membrane of the cell.</text>
</comment>
<evidence type="ECO:0000256" key="4">
    <source>
        <dbReference type="ARBA" id="ARBA00020902"/>
    </source>
</evidence>
<dbReference type="SUPFAM" id="SSF53756">
    <property type="entry name" value="UDP-Glycosyltransferase/glycogen phosphorylase"/>
    <property type="match status" value="1"/>
</dbReference>
<dbReference type="GO" id="GO:0005543">
    <property type="term" value="F:phospholipid binding"/>
    <property type="evidence" value="ECO:0007669"/>
    <property type="project" value="TreeGrafter"/>
</dbReference>
<dbReference type="NCBIfam" id="TIGR00215">
    <property type="entry name" value="lpxB"/>
    <property type="match status" value="1"/>
</dbReference>
<evidence type="ECO:0000256" key="6">
    <source>
        <dbReference type="ARBA" id="ARBA00022556"/>
    </source>
</evidence>
<evidence type="ECO:0000256" key="1">
    <source>
        <dbReference type="ARBA" id="ARBA00002056"/>
    </source>
</evidence>
<dbReference type="GO" id="GO:0008915">
    <property type="term" value="F:lipid-A-disaccharide synthase activity"/>
    <property type="evidence" value="ECO:0007669"/>
    <property type="project" value="UniProtKB-UniRule"/>
</dbReference>
<organism evidence="12 13">
    <name type="scientific">Pararhodospirillum oryzae</name>
    <dbReference type="NCBI Taxonomy" id="478448"/>
    <lineage>
        <taxon>Bacteria</taxon>
        <taxon>Pseudomonadati</taxon>
        <taxon>Pseudomonadota</taxon>
        <taxon>Alphaproteobacteria</taxon>
        <taxon>Rhodospirillales</taxon>
        <taxon>Rhodospirillaceae</taxon>
        <taxon>Pararhodospirillum</taxon>
    </lineage>
</organism>
<evidence type="ECO:0000313" key="12">
    <source>
        <dbReference type="EMBL" id="GEO81747.1"/>
    </source>
</evidence>
<proteinExistence type="inferred from homology"/>
<keyword evidence="7" id="KW-0328">Glycosyltransferase</keyword>
<dbReference type="PANTHER" id="PTHR30372">
    <property type="entry name" value="LIPID-A-DISACCHARIDE SYNTHASE"/>
    <property type="match status" value="1"/>
</dbReference>
<gene>
    <name evidence="12" type="ORF">ROR02_18780</name>
</gene>
<dbReference type="Pfam" id="PF02684">
    <property type="entry name" value="LpxB"/>
    <property type="match status" value="1"/>
</dbReference>
<evidence type="ECO:0000313" key="13">
    <source>
        <dbReference type="Proteomes" id="UP000321567"/>
    </source>
</evidence>
<evidence type="ECO:0000256" key="10">
    <source>
        <dbReference type="ARBA" id="ARBA00048975"/>
    </source>
</evidence>
<comment type="catalytic activity">
    <reaction evidence="10">
        <text>a lipid X + a UDP-2-N,3-O-bis[(3R)-3-hydroxyacyl]-alpha-D-glucosamine = a lipid A disaccharide + UDP + H(+)</text>
        <dbReference type="Rhea" id="RHEA:67828"/>
        <dbReference type="ChEBI" id="CHEBI:15378"/>
        <dbReference type="ChEBI" id="CHEBI:58223"/>
        <dbReference type="ChEBI" id="CHEBI:137748"/>
        <dbReference type="ChEBI" id="CHEBI:176338"/>
        <dbReference type="ChEBI" id="CHEBI:176343"/>
        <dbReference type="EC" id="2.4.1.182"/>
    </reaction>
</comment>
<evidence type="ECO:0000256" key="2">
    <source>
        <dbReference type="ARBA" id="ARBA00007868"/>
    </source>
</evidence>
<keyword evidence="5" id="KW-0444">Lipid biosynthesis</keyword>
<evidence type="ECO:0000256" key="3">
    <source>
        <dbReference type="ARBA" id="ARBA00012687"/>
    </source>
</evidence>
<keyword evidence="6" id="KW-0441">Lipid A biosynthesis</keyword>
<keyword evidence="9" id="KW-0443">Lipid metabolism</keyword>
<sequence>MFLKTPPLYRAAAGSAGTGAGPARAPQARKPEPLIYLIAGEPSGDQLGALLMRALKTETNGQIRFAGIGGEQMTAEGLISRVPLSDLAVMGFLEVVPALRRIRRRLRETVDDIGAQRPDLVLTIDSWGFTGRVQAALTQAAHPALRVHYVAPMVWVWKAGRVRSVAARVHHLLCLWPFEPALFEAAGVAATHVGHAVVESGVDRGDGAAFRARHGLADDALVLAVLPGSRRGEVRRLLPVFRETVARVSVGHPGMHVVIPTLEHLRAGIEAATADWPVPVTVVGGNEKADAFKAARAALAASGTVSLELALAGVPHCIAYKVHPLSAALFRRLMARGTRFVNMINILMDREIVPELLQEACQPEILASVVTDLLDSDARRQDQAQGLAAVIDRLRGKGASPSQTAARTLLALLTDTGRSRE</sequence>
<dbReference type="Proteomes" id="UP000321567">
    <property type="component" value="Unassembled WGS sequence"/>
</dbReference>
<dbReference type="RefSeq" id="WP_147163776.1">
    <property type="nucleotide sequence ID" value="NZ_BJZO01000047.1"/>
</dbReference>
<dbReference type="GO" id="GO:0016020">
    <property type="term" value="C:membrane"/>
    <property type="evidence" value="ECO:0007669"/>
    <property type="project" value="GOC"/>
</dbReference>
<reference evidence="12 13" key="1">
    <citation type="submission" date="2019-07" db="EMBL/GenBank/DDBJ databases">
        <title>Whole genome shotgun sequence of Rhodospirillum oryzae NBRC 107573.</title>
        <authorList>
            <person name="Hosoyama A."/>
            <person name="Uohara A."/>
            <person name="Ohji S."/>
            <person name="Ichikawa N."/>
        </authorList>
    </citation>
    <scope>NUCLEOTIDE SEQUENCE [LARGE SCALE GENOMIC DNA]</scope>
    <source>
        <strain evidence="12 13">NBRC 107573</strain>
    </source>
</reference>
<evidence type="ECO:0000256" key="9">
    <source>
        <dbReference type="ARBA" id="ARBA00023098"/>
    </source>
</evidence>
<accession>A0A512H8H7</accession>
<dbReference type="AlphaFoldDB" id="A0A512H8H7"/>
<evidence type="ECO:0000256" key="5">
    <source>
        <dbReference type="ARBA" id="ARBA00022516"/>
    </source>
</evidence>
<dbReference type="EC" id="2.4.1.182" evidence="3 11"/>
<comment type="caution">
    <text evidence="12">The sequence shown here is derived from an EMBL/GenBank/DDBJ whole genome shotgun (WGS) entry which is preliminary data.</text>
</comment>
<evidence type="ECO:0000256" key="7">
    <source>
        <dbReference type="ARBA" id="ARBA00022676"/>
    </source>
</evidence>
<dbReference type="PANTHER" id="PTHR30372:SF4">
    <property type="entry name" value="LIPID-A-DISACCHARIDE SYNTHASE, MITOCHONDRIAL-RELATED"/>
    <property type="match status" value="1"/>
</dbReference>
<keyword evidence="8" id="KW-0808">Transferase</keyword>